<comment type="caution">
    <text evidence="1">The sequence shown here is derived from an EMBL/GenBank/DDBJ whole genome shotgun (WGS) entry which is preliminary data.</text>
</comment>
<reference evidence="1" key="1">
    <citation type="submission" date="2019-08" db="EMBL/GenBank/DDBJ databases">
        <authorList>
            <person name="Kucharzyk K."/>
            <person name="Murdoch R.W."/>
            <person name="Higgins S."/>
            <person name="Loffler F."/>
        </authorList>
    </citation>
    <scope>NUCLEOTIDE SEQUENCE</scope>
</reference>
<gene>
    <name evidence="1" type="ORF">SDC9_170198</name>
</gene>
<protein>
    <submittedName>
        <fullName evidence="1">Uncharacterized protein</fullName>
    </submittedName>
</protein>
<dbReference type="EMBL" id="VSSQ01071142">
    <property type="protein sequence ID" value="MPN22814.1"/>
    <property type="molecule type" value="Genomic_DNA"/>
</dbReference>
<dbReference type="AlphaFoldDB" id="A0A645GFS9"/>
<accession>A0A645GFS9</accession>
<name>A0A645GFS9_9ZZZZ</name>
<organism evidence="1">
    <name type="scientific">bioreactor metagenome</name>
    <dbReference type="NCBI Taxonomy" id="1076179"/>
    <lineage>
        <taxon>unclassified sequences</taxon>
        <taxon>metagenomes</taxon>
        <taxon>ecological metagenomes</taxon>
    </lineage>
</organism>
<evidence type="ECO:0000313" key="1">
    <source>
        <dbReference type="EMBL" id="MPN22814.1"/>
    </source>
</evidence>
<sequence>MNMSEIIKLIEEQNLPSQEVLDMLKEINKTELGTLDAYLFGFVMGRRAARKKKKATA</sequence>
<proteinExistence type="predicted"/>